<dbReference type="PANTHER" id="PTHR44675">
    <property type="entry name" value="PAK1 INTERACTING PROTEIN 1"/>
    <property type="match status" value="1"/>
</dbReference>
<comment type="caution">
    <text evidence="5">The sequence shown here is derived from an EMBL/GenBank/DDBJ whole genome shotgun (WGS) entry which is preliminary data.</text>
</comment>
<dbReference type="OrthoDB" id="308449at2759"/>
<reference evidence="5" key="1">
    <citation type="submission" date="2019-10" db="EMBL/GenBank/DDBJ databases">
        <title>Conservation and host-specific expression of non-tandemly repeated heterogenous ribosome RNA gene in arbuscular mycorrhizal fungi.</title>
        <authorList>
            <person name="Maeda T."/>
            <person name="Kobayashi Y."/>
            <person name="Nakagawa T."/>
            <person name="Ezawa T."/>
            <person name="Yamaguchi K."/>
            <person name="Bino T."/>
            <person name="Nishimoto Y."/>
            <person name="Shigenobu S."/>
            <person name="Kawaguchi M."/>
        </authorList>
    </citation>
    <scope>NUCLEOTIDE SEQUENCE</scope>
    <source>
        <strain evidence="5">HR1</strain>
    </source>
</reference>
<dbReference type="SMART" id="SM00320">
    <property type="entry name" value="WD40"/>
    <property type="match status" value="4"/>
</dbReference>
<evidence type="ECO:0000313" key="5">
    <source>
        <dbReference type="EMBL" id="GES75451.1"/>
    </source>
</evidence>
<dbReference type="EMBL" id="BLAL01000016">
    <property type="protein sequence ID" value="GES75451.1"/>
    <property type="molecule type" value="Genomic_DNA"/>
</dbReference>
<keyword evidence="1 3" id="KW-0853">WD repeat</keyword>
<keyword evidence="2" id="KW-0677">Repeat</keyword>
<protein>
    <submittedName>
        <fullName evidence="5">WD40 repeat-like protein</fullName>
    </submittedName>
</protein>
<evidence type="ECO:0000256" key="2">
    <source>
        <dbReference type="ARBA" id="ARBA00022737"/>
    </source>
</evidence>
<evidence type="ECO:0000256" key="3">
    <source>
        <dbReference type="PROSITE-ProRule" id="PRU00221"/>
    </source>
</evidence>
<dbReference type="PROSITE" id="PS00678">
    <property type="entry name" value="WD_REPEATS_1"/>
    <property type="match status" value="1"/>
</dbReference>
<accession>A0A8H3KYM8</accession>
<name>A0A8H3KYM8_9GLOM</name>
<dbReference type="InterPro" id="IPR051959">
    <property type="entry name" value="PAK1-Kinase_Regulator"/>
</dbReference>
<dbReference type="PROSITE" id="PS50082">
    <property type="entry name" value="WD_REPEATS_2"/>
    <property type="match status" value="1"/>
</dbReference>
<dbReference type="InterPro" id="IPR001680">
    <property type="entry name" value="WD40_rpt"/>
</dbReference>
<gene>
    <name evidence="5" type="ORF">RCL2_000288800</name>
</gene>
<dbReference type="InterPro" id="IPR015943">
    <property type="entry name" value="WD40/YVTN_repeat-like_dom_sf"/>
</dbReference>
<proteinExistence type="predicted"/>
<feature type="compositionally biased region" description="Polar residues" evidence="4">
    <location>
        <begin position="34"/>
        <end position="48"/>
    </location>
</feature>
<evidence type="ECO:0000313" key="6">
    <source>
        <dbReference type="Proteomes" id="UP000615446"/>
    </source>
</evidence>
<dbReference type="Pfam" id="PF00400">
    <property type="entry name" value="WD40"/>
    <property type="match status" value="3"/>
</dbReference>
<dbReference type="AlphaFoldDB" id="A0A8H3KYM8"/>
<dbReference type="SUPFAM" id="SSF50978">
    <property type="entry name" value="WD40 repeat-like"/>
    <property type="match status" value="1"/>
</dbReference>
<evidence type="ECO:0000256" key="4">
    <source>
        <dbReference type="SAM" id="MobiDB-lite"/>
    </source>
</evidence>
<sequence length="385" mass="43053">MPKSKKTRLSNSITKQEHKLKKKEKIEQKAVSKQPATKPTFKPNNNSQIKEQTNELISLTTEDKVIVKDFLIIAGSYERILYGIGAHWIKTGEGSDDDDFSLKLDPIFAFSAHIGCIKTVSVGGKFLASGSTDEVIKLYNLRKRKELGSLLQHEGSITTLQFFNKTHMFSGSEDAIHPSGKIALSVSNDKTVRLWNLLAGQKASVNKLGREGEIILWNSSGDQYAILMAREIEIYSISDAQILQKFQSENSRFLCMQYYEHEHLGDLLIAGSEDKAVRVYEVKSGNCLVTLLGHKNRIKDISIIQSIPPNSNAPFTLLSSISSDGVINVWNLNKALPHSYKEGNNPIFNLPLTTYDTKSRLTCVVLSQKFDSQDPEERASQQDFA</sequence>
<evidence type="ECO:0000256" key="1">
    <source>
        <dbReference type="ARBA" id="ARBA00022574"/>
    </source>
</evidence>
<dbReference type="InterPro" id="IPR036322">
    <property type="entry name" value="WD40_repeat_dom_sf"/>
</dbReference>
<dbReference type="InterPro" id="IPR019775">
    <property type="entry name" value="WD40_repeat_CS"/>
</dbReference>
<dbReference type="PANTHER" id="PTHR44675:SF1">
    <property type="entry name" value="P21-ACTIVATED PROTEIN KINASE-INTERACTING PROTEIN 1"/>
    <property type="match status" value="1"/>
</dbReference>
<dbReference type="Proteomes" id="UP000615446">
    <property type="component" value="Unassembled WGS sequence"/>
</dbReference>
<organism evidence="5 6">
    <name type="scientific">Rhizophagus clarus</name>
    <dbReference type="NCBI Taxonomy" id="94130"/>
    <lineage>
        <taxon>Eukaryota</taxon>
        <taxon>Fungi</taxon>
        <taxon>Fungi incertae sedis</taxon>
        <taxon>Mucoromycota</taxon>
        <taxon>Glomeromycotina</taxon>
        <taxon>Glomeromycetes</taxon>
        <taxon>Glomerales</taxon>
        <taxon>Glomeraceae</taxon>
        <taxon>Rhizophagus</taxon>
    </lineage>
</organism>
<feature type="repeat" description="WD" evidence="3">
    <location>
        <begin position="175"/>
        <end position="205"/>
    </location>
</feature>
<dbReference type="Gene3D" id="2.130.10.10">
    <property type="entry name" value="YVTN repeat-like/Quinoprotein amine dehydrogenase"/>
    <property type="match status" value="2"/>
</dbReference>
<feature type="region of interest" description="Disordered" evidence="4">
    <location>
        <begin position="1"/>
        <end position="48"/>
    </location>
</feature>